<evidence type="ECO:0000313" key="2">
    <source>
        <dbReference type="Proteomes" id="UP000483286"/>
    </source>
</evidence>
<reference evidence="1 2" key="1">
    <citation type="submission" date="2019-12" db="EMBL/GenBank/DDBJ databases">
        <title>Deinococcus sp. HMF7620 Genome sequencing and assembly.</title>
        <authorList>
            <person name="Kang H."/>
            <person name="Kim H."/>
            <person name="Joh K."/>
        </authorList>
    </citation>
    <scope>NUCLEOTIDE SEQUENCE [LARGE SCALE GENOMIC DNA]</scope>
    <source>
        <strain evidence="1 2">HMF7620</strain>
    </source>
</reference>
<dbReference type="Proteomes" id="UP000483286">
    <property type="component" value="Unassembled WGS sequence"/>
</dbReference>
<dbReference type="EMBL" id="WQLB01000008">
    <property type="protein sequence ID" value="MVN86628.1"/>
    <property type="molecule type" value="Genomic_DNA"/>
</dbReference>
<name>A0A7C9HXZ7_9DEIO</name>
<sequence>MSAAAQLRPSAAGTVAALARTAETDVPLRLRPGVGHVPIRGGIRFQHWDTTFRIQGHPALHALFTGLLPQLQAGVTAQALQAALPAGAWPAARLLLNELRARDLLLPVEEDPSAEELGHHAGILTFLASLSDRPTAAFRAVRAARVTLRGPAALTAAVAAHLRDLAFADVEVEAHEAVQEGFVTLHLGADSGAPTLLAALGAEQGMIAPLHTPADVLAERLTLSGAPAEPLKQLLAGLLALEAFRQVAGLKGGVSAERALVVDAATLHSAPMPAFLQPATLEGWWTLARAELPLAGPDDLRALLTGPFALTGAPSAAGEQLPLFTYGAADGPTQAGWGSDGEEALHRAQERRLLALLPAAPEGLAEAGAAFPVLGYSETDLLGRGGRAVLTADLARRPESFTAQPVPPAEVPLAHLWLLKTLGMVYGVAAEVVRLGHPALRGLHGAAVYDPARGLLAAAFAPDPDGAVGGALLDAVAALQLGLPVPGTPAPPAGEVRPVPSDQPEQDTWAALTDLGRAPRLQPYLGLPGTVQRGVLLGWVVARG</sequence>
<organism evidence="1 2">
    <name type="scientific">Deinococcus arboris</name>
    <dbReference type="NCBI Taxonomy" id="2682977"/>
    <lineage>
        <taxon>Bacteria</taxon>
        <taxon>Thermotogati</taxon>
        <taxon>Deinococcota</taxon>
        <taxon>Deinococci</taxon>
        <taxon>Deinococcales</taxon>
        <taxon>Deinococcaceae</taxon>
        <taxon>Deinococcus</taxon>
    </lineage>
</organism>
<comment type="caution">
    <text evidence="1">The sequence shown here is derived from an EMBL/GenBank/DDBJ whole genome shotgun (WGS) entry which is preliminary data.</text>
</comment>
<dbReference type="RefSeq" id="WP_157458696.1">
    <property type="nucleotide sequence ID" value="NZ_WQLB01000008.1"/>
</dbReference>
<proteinExistence type="predicted"/>
<dbReference type="AlphaFoldDB" id="A0A7C9HXZ7"/>
<keyword evidence="2" id="KW-1185">Reference proteome</keyword>
<evidence type="ECO:0000313" key="1">
    <source>
        <dbReference type="EMBL" id="MVN86628.1"/>
    </source>
</evidence>
<gene>
    <name evidence="1" type="ORF">GO986_07600</name>
</gene>
<accession>A0A7C9HXZ7</accession>
<protein>
    <submittedName>
        <fullName evidence="1">Uncharacterized protein</fullName>
    </submittedName>
</protein>